<reference evidence="1 3" key="1">
    <citation type="submission" date="2015-04" db="EMBL/GenBank/DDBJ databases">
        <title>Genome sequence of Kerstersia gyiorum CG1.</title>
        <authorList>
            <person name="Greninger A.L."/>
            <person name="Kozyreva V."/>
            <person name="Chaturvedi V."/>
        </authorList>
    </citation>
    <scope>NUCLEOTIDE SEQUENCE [LARGE SCALE GENOMIC DNA]</scope>
    <source>
        <strain evidence="1 3">CG1</strain>
    </source>
</reference>
<evidence type="ECO:0000313" key="3">
    <source>
        <dbReference type="Proteomes" id="UP000078084"/>
    </source>
</evidence>
<dbReference type="STRING" id="206506.AAV32_02260"/>
<organism evidence="1 3">
    <name type="scientific">Kerstersia gyiorum</name>
    <dbReference type="NCBI Taxonomy" id="206506"/>
    <lineage>
        <taxon>Bacteria</taxon>
        <taxon>Pseudomonadati</taxon>
        <taxon>Pseudomonadota</taxon>
        <taxon>Betaproteobacteria</taxon>
        <taxon>Burkholderiales</taxon>
        <taxon>Alcaligenaceae</taxon>
        <taxon>Kerstersia</taxon>
    </lineage>
</organism>
<dbReference type="EMBL" id="SGWZ01000001">
    <property type="protein sequence ID" value="RZS73596.1"/>
    <property type="molecule type" value="Genomic_DNA"/>
</dbReference>
<accession>A0A171KW70</accession>
<evidence type="ECO:0000313" key="2">
    <source>
        <dbReference type="EMBL" id="RZS73596.1"/>
    </source>
</evidence>
<dbReference type="RefSeq" id="WP_068367102.1">
    <property type="nucleotide sequence ID" value="NZ_CBCSEB010000002.1"/>
</dbReference>
<gene>
    <name evidence="1" type="ORF">AAV32_02260</name>
    <name evidence="2" type="ORF">EV679_0794</name>
</gene>
<keyword evidence="3" id="KW-1185">Reference proteome</keyword>
<evidence type="ECO:0008006" key="5">
    <source>
        <dbReference type="Google" id="ProtNLM"/>
    </source>
</evidence>
<dbReference type="AlphaFoldDB" id="A0A171KW70"/>
<proteinExistence type="predicted"/>
<reference evidence="2 4" key="2">
    <citation type="submission" date="2019-02" db="EMBL/GenBank/DDBJ databases">
        <title>Genomic Encyclopedia of Type Strains, Phase IV (KMG-IV): sequencing the most valuable type-strain genomes for metagenomic binning, comparative biology and taxonomic classification.</title>
        <authorList>
            <person name="Goeker M."/>
        </authorList>
    </citation>
    <scope>NUCLEOTIDE SEQUENCE [LARGE SCALE GENOMIC DNA]</scope>
    <source>
        <strain evidence="2 4">DSM 16618</strain>
    </source>
</reference>
<evidence type="ECO:0000313" key="1">
    <source>
        <dbReference type="EMBL" id="KKO73137.1"/>
    </source>
</evidence>
<comment type="caution">
    <text evidence="1">The sequence shown here is derived from an EMBL/GenBank/DDBJ whole genome shotgun (WGS) entry which is preliminary data.</text>
</comment>
<name>A0A171KW70_9BURK</name>
<dbReference type="Proteomes" id="UP000292039">
    <property type="component" value="Unassembled WGS sequence"/>
</dbReference>
<dbReference type="Proteomes" id="UP000078084">
    <property type="component" value="Unassembled WGS sequence"/>
</dbReference>
<evidence type="ECO:0000313" key="4">
    <source>
        <dbReference type="Proteomes" id="UP000292039"/>
    </source>
</evidence>
<dbReference type="OrthoDB" id="5588378at2"/>
<protein>
    <recommendedName>
        <fullName evidence="5">Tetratricopeptide repeat protein</fullName>
    </recommendedName>
</protein>
<sequence>MLPDFIAFEPSRTERCPLDPWRRLTERGDRALARGDGHSAMTQYRAALSLADACFPHIADAEAGASALFASHRNLARLYETLGHMDMQIEHVCVAYEILAQAAHDGALAPGWREASGRWGRHARGVLAELLGRFPGHERLQALTLH</sequence>
<dbReference type="EMBL" id="LBNE01000001">
    <property type="protein sequence ID" value="KKO73137.1"/>
    <property type="molecule type" value="Genomic_DNA"/>
</dbReference>